<comment type="caution">
    <text evidence="2">The sequence shown here is derived from an EMBL/GenBank/DDBJ whole genome shotgun (WGS) entry which is preliminary data.</text>
</comment>
<dbReference type="AlphaFoldDB" id="A0A3N0GQ45"/>
<dbReference type="GO" id="GO:0016747">
    <property type="term" value="F:acyltransferase activity, transferring groups other than amino-acyl groups"/>
    <property type="evidence" value="ECO:0007669"/>
    <property type="project" value="InterPro"/>
</dbReference>
<sequence>MELVEFGPDEADHLTAFLDVANRARAVDSPWEPVRTAYRQVQYMRHSWEGEPGRWFVAYDGATPVGAAAIDASDYDNLDLAWLRLTVAPGLRRRGHGAAMLHGLEELAAAMDRPLIHLSGWDEPGLHRVATALGYERRSAEIRRLQVVAEAPDLGPIRDAAAAHAQDYELLRVEGSSPDDLLPALVDLTAAINDAPVDDLEWEDEVYSVDRVRAYERAQVESGLRFRRVVARHRPTGELAGHTVVVVDSEQPEIGEQHDTSVVRAHRGHRLGLLMKAEMLLWLAEVEPQLTRIYTDNAESNRHMIAVNEALGYRPVGRTVEFQRRLR</sequence>
<gene>
    <name evidence="2" type="ORF">EFL26_10690</name>
</gene>
<organism evidence="2 3">
    <name type="scientific">Nocardioides pocheonensis</name>
    <dbReference type="NCBI Taxonomy" id="661485"/>
    <lineage>
        <taxon>Bacteria</taxon>
        <taxon>Bacillati</taxon>
        <taxon>Actinomycetota</taxon>
        <taxon>Actinomycetes</taxon>
        <taxon>Propionibacteriales</taxon>
        <taxon>Nocardioidaceae</taxon>
        <taxon>Nocardioides</taxon>
    </lineage>
</organism>
<dbReference type="Gene3D" id="3.40.630.30">
    <property type="match status" value="1"/>
</dbReference>
<keyword evidence="3" id="KW-1185">Reference proteome</keyword>
<dbReference type="SUPFAM" id="SSF55729">
    <property type="entry name" value="Acyl-CoA N-acyltransferases (Nat)"/>
    <property type="match status" value="2"/>
</dbReference>
<proteinExistence type="predicted"/>
<accession>A0A3N0GQ45</accession>
<dbReference type="InterPro" id="IPR016181">
    <property type="entry name" value="Acyl_CoA_acyltransferase"/>
</dbReference>
<dbReference type="EMBL" id="RJSF01000039">
    <property type="protein sequence ID" value="RNM14547.1"/>
    <property type="molecule type" value="Genomic_DNA"/>
</dbReference>
<dbReference type="RefSeq" id="WP_123222886.1">
    <property type="nucleotide sequence ID" value="NZ_RJSF01000039.1"/>
</dbReference>
<dbReference type="OrthoDB" id="4119890at2"/>
<dbReference type="CDD" id="cd04301">
    <property type="entry name" value="NAT_SF"/>
    <property type="match status" value="1"/>
</dbReference>
<dbReference type="Pfam" id="PF00583">
    <property type="entry name" value="Acetyltransf_1"/>
    <property type="match status" value="1"/>
</dbReference>
<feature type="domain" description="N-acetyltransferase" evidence="1">
    <location>
        <begin position="1"/>
        <end position="155"/>
    </location>
</feature>
<dbReference type="InterPro" id="IPR000182">
    <property type="entry name" value="GNAT_dom"/>
</dbReference>
<name>A0A3N0GQ45_9ACTN</name>
<dbReference type="PROSITE" id="PS51186">
    <property type="entry name" value="GNAT"/>
    <property type="match status" value="1"/>
</dbReference>
<protein>
    <submittedName>
        <fullName evidence="2">GNAT family N-acetyltransferase</fullName>
    </submittedName>
</protein>
<evidence type="ECO:0000313" key="3">
    <source>
        <dbReference type="Proteomes" id="UP000279994"/>
    </source>
</evidence>
<reference evidence="2 3" key="1">
    <citation type="submission" date="2018-11" db="EMBL/GenBank/DDBJ databases">
        <authorList>
            <person name="Li F."/>
        </authorList>
    </citation>
    <scope>NUCLEOTIDE SEQUENCE [LARGE SCALE GENOMIC DNA]</scope>
    <source>
        <strain evidence="2 3">Gsoil 818</strain>
    </source>
</reference>
<keyword evidence="2" id="KW-0808">Transferase</keyword>
<dbReference type="Proteomes" id="UP000279994">
    <property type="component" value="Unassembled WGS sequence"/>
</dbReference>
<evidence type="ECO:0000313" key="2">
    <source>
        <dbReference type="EMBL" id="RNM14547.1"/>
    </source>
</evidence>
<evidence type="ECO:0000259" key="1">
    <source>
        <dbReference type="PROSITE" id="PS51186"/>
    </source>
</evidence>